<protein>
    <recommendedName>
        <fullName evidence="4">DUF2254 domain-containing protein</fullName>
    </recommendedName>
</protein>
<accession>A0ABQ2KGX8</accession>
<feature type="transmembrane region" description="Helical" evidence="1">
    <location>
        <begin position="20"/>
        <end position="38"/>
    </location>
</feature>
<dbReference type="EMBL" id="BMNE01000003">
    <property type="protein sequence ID" value="GGN82808.1"/>
    <property type="molecule type" value="Genomic_DNA"/>
</dbReference>
<keyword evidence="1" id="KW-0812">Transmembrane</keyword>
<sequence>MAVLARVVRTRRVRAGLAQLVFVFVGLGAGFAVTRIAWGPRVASAQVIDTLLAIGLGVLGAVAVIFSLLFLVVQWVTTAFTPRLMLFRDDPIVWRTFGFALGLAVFCVTAALAIGKQPEVSAGVPLLAMVLVLVQIALLRTLQLRAFSAIQLAPALGAIAARGRKVLGAAYPEHGEVSPARSPLLPPHMSVVWQHPPMVLQRVEVDRLIDVATAANAVIVVWQSPGATLHRGSRVADVYGGKLSEASVLQGLIVGNERTFDQDPLLAFRLLADIALRAVSSAVNDPATAVQAFDELGDLLGSVAATRLDPLRRTDHNGVERLVIDLPGWEEFLRTGVDDIMYAANAPMVVTALRDMLRRVRDRADPDRTELIDQRLTWLDDRVTERNLT</sequence>
<gene>
    <name evidence="2" type="ORF">GCM10011610_34590</name>
</gene>
<feature type="transmembrane region" description="Helical" evidence="1">
    <location>
        <begin position="120"/>
        <end position="139"/>
    </location>
</feature>
<evidence type="ECO:0000313" key="2">
    <source>
        <dbReference type="EMBL" id="GGN82808.1"/>
    </source>
</evidence>
<keyword evidence="3" id="KW-1185">Reference proteome</keyword>
<keyword evidence="1" id="KW-1133">Transmembrane helix</keyword>
<proteinExistence type="predicted"/>
<dbReference type="RefSeq" id="WP_189029161.1">
    <property type="nucleotide sequence ID" value="NZ_BMNE01000003.1"/>
</dbReference>
<comment type="caution">
    <text evidence="2">The sequence shown here is derived from an EMBL/GenBank/DDBJ whole genome shotgun (WGS) entry which is preliminary data.</text>
</comment>
<dbReference type="Proteomes" id="UP000658127">
    <property type="component" value="Unassembled WGS sequence"/>
</dbReference>
<dbReference type="InterPro" id="IPR018723">
    <property type="entry name" value="DUF2254_membrane"/>
</dbReference>
<reference evidence="3" key="1">
    <citation type="journal article" date="2019" name="Int. J. Syst. Evol. Microbiol.">
        <title>The Global Catalogue of Microorganisms (GCM) 10K type strain sequencing project: providing services to taxonomists for standard genome sequencing and annotation.</title>
        <authorList>
            <consortium name="The Broad Institute Genomics Platform"/>
            <consortium name="The Broad Institute Genome Sequencing Center for Infectious Disease"/>
            <person name="Wu L."/>
            <person name="Ma J."/>
        </authorList>
    </citation>
    <scope>NUCLEOTIDE SEQUENCE [LARGE SCALE GENOMIC DNA]</scope>
    <source>
        <strain evidence="3">CGMCC 4.7329</strain>
    </source>
</reference>
<feature type="transmembrane region" description="Helical" evidence="1">
    <location>
        <begin position="92"/>
        <end position="114"/>
    </location>
</feature>
<evidence type="ECO:0008006" key="4">
    <source>
        <dbReference type="Google" id="ProtNLM"/>
    </source>
</evidence>
<keyword evidence="1" id="KW-0472">Membrane</keyword>
<evidence type="ECO:0000256" key="1">
    <source>
        <dbReference type="SAM" id="Phobius"/>
    </source>
</evidence>
<evidence type="ECO:0000313" key="3">
    <source>
        <dbReference type="Proteomes" id="UP000658127"/>
    </source>
</evidence>
<dbReference type="Pfam" id="PF10011">
    <property type="entry name" value="DUF2254"/>
    <property type="match status" value="1"/>
</dbReference>
<name>A0ABQ2KGX8_9NOCA</name>
<organism evidence="2 3">
    <name type="scientific">Nocardia rhizosphaerihabitans</name>
    <dbReference type="NCBI Taxonomy" id="1691570"/>
    <lineage>
        <taxon>Bacteria</taxon>
        <taxon>Bacillati</taxon>
        <taxon>Actinomycetota</taxon>
        <taxon>Actinomycetes</taxon>
        <taxon>Mycobacteriales</taxon>
        <taxon>Nocardiaceae</taxon>
        <taxon>Nocardia</taxon>
    </lineage>
</organism>
<feature type="transmembrane region" description="Helical" evidence="1">
    <location>
        <begin position="50"/>
        <end position="72"/>
    </location>
</feature>